<organism evidence="2 3">
    <name type="scientific">Fodinibius salsisoli</name>
    <dbReference type="NCBI Taxonomy" id="2820877"/>
    <lineage>
        <taxon>Bacteria</taxon>
        <taxon>Pseudomonadati</taxon>
        <taxon>Balneolota</taxon>
        <taxon>Balneolia</taxon>
        <taxon>Balneolales</taxon>
        <taxon>Balneolaceae</taxon>
        <taxon>Fodinibius</taxon>
    </lineage>
</organism>
<proteinExistence type="predicted"/>
<gene>
    <name evidence="2" type="ORF">J6I44_04495</name>
</gene>
<feature type="domain" description="Gfo/Idh/MocA-like oxidoreductase N-terminal" evidence="1">
    <location>
        <begin position="6"/>
        <end position="122"/>
    </location>
</feature>
<dbReference type="PANTHER" id="PTHR43249:SF1">
    <property type="entry name" value="D-GLUCOSIDE 3-DEHYDROGENASE"/>
    <property type="match status" value="1"/>
</dbReference>
<evidence type="ECO:0000313" key="3">
    <source>
        <dbReference type="Proteomes" id="UP001207918"/>
    </source>
</evidence>
<dbReference type="SUPFAM" id="SSF51735">
    <property type="entry name" value="NAD(P)-binding Rossmann-fold domains"/>
    <property type="match status" value="1"/>
</dbReference>
<dbReference type="InterPro" id="IPR036291">
    <property type="entry name" value="NAD(P)-bd_dom_sf"/>
</dbReference>
<dbReference type="InterPro" id="IPR000683">
    <property type="entry name" value="Gfo/Idh/MocA-like_OxRdtase_N"/>
</dbReference>
<dbReference type="PANTHER" id="PTHR43249">
    <property type="entry name" value="UDP-N-ACETYL-2-AMINO-2-DEOXY-D-GLUCURONATE OXIDASE"/>
    <property type="match status" value="1"/>
</dbReference>
<reference evidence="2 3" key="1">
    <citation type="submission" date="2021-03" db="EMBL/GenBank/DDBJ databases">
        <title>Aliifodinibius sp. nov., a new bacterium isolated from saline soil.</title>
        <authorList>
            <person name="Galisteo C."/>
            <person name="De La Haba R."/>
            <person name="Sanchez-Porro C."/>
            <person name="Ventosa A."/>
        </authorList>
    </citation>
    <scope>NUCLEOTIDE SEQUENCE [LARGE SCALE GENOMIC DNA]</scope>
    <source>
        <strain evidence="2 3">1BSP15-2V2</strain>
    </source>
</reference>
<comment type="caution">
    <text evidence="2">The sequence shown here is derived from an EMBL/GenBank/DDBJ whole genome shotgun (WGS) entry which is preliminary data.</text>
</comment>
<dbReference type="Proteomes" id="UP001207918">
    <property type="component" value="Unassembled WGS sequence"/>
</dbReference>
<dbReference type="Gene3D" id="3.30.360.10">
    <property type="entry name" value="Dihydrodipicolinate Reductase, domain 2"/>
    <property type="match status" value="1"/>
</dbReference>
<sequence length="375" mass="42277">MSDKQVNIAIIGLGFGAEFIPIFQKHPDVNMYAICQRTESKLNEVGDAFDIDQRYTSYEELLADPKVDAVHINTPIQLHAKHSLMALRAGKHVSCTVPMATTIEECEEIIDTVEETGLKYMMAETVVYSREYLFVKELYEKGELGKIQYLQASHPQDMEGWPEYWEYMKPMHYATHVVSPVLGLTNAQAEYVSCFGSGKISDDLIEKSDSPFAVETCHIKLKDSDLSAHIYRSLFDTARQYRESFDAYGSKKSFEWPLIEGEDPVIHTAKKPEPEIPERVEVPDYGHRLPEEIQEFTQEGVYDADEHAHLSFIQGGGHGGSHPHLAHEFIAAIKEDRDPYPNAVQAANWTCVGLLAHESAMEGGAIKHLPEFTLT</sequence>
<dbReference type="InterPro" id="IPR052515">
    <property type="entry name" value="Gfo/Idh/MocA_Oxidoreductase"/>
</dbReference>
<keyword evidence="3" id="KW-1185">Reference proteome</keyword>
<dbReference type="RefSeq" id="WP_265764793.1">
    <property type="nucleotide sequence ID" value="NZ_JAGGJA010000002.1"/>
</dbReference>
<dbReference type="Gene3D" id="3.40.50.720">
    <property type="entry name" value="NAD(P)-binding Rossmann-like Domain"/>
    <property type="match status" value="1"/>
</dbReference>
<evidence type="ECO:0000259" key="1">
    <source>
        <dbReference type="Pfam" id="PF01408"/>
    </source>
</evidence>
<dbReference type="EMBL" id="JAGGJA010000002">
    <property type="protein sequence ID" value="MCW9706096.1"/>
    <property type="molecule type" value="Genomic_DNA"/>
</dbReference>
<name>A0ABT3PJH9_9BACT</name>
<dbReference type="Pfam" id="PF01408">
    <property type="entry name" value="GFO_IDH_MocA"/>
    <property type="match status" value="1"/>
</dbReference>
<dbReference type="SUPFAM" id="SSF55347">
    <property type="entry name" value="Glyceraldehyde-3-phosphate dehydrogenase-like, C-terminal domain"/>
    <property type="match status" value="1"/>
</dbReference>
<accession>A0ABT3PJH9</accession>
<evidence type="ECO:0000313" key="2">
    <source>
        <dbReference type="EMBL" id="MCW9706096.1"/>
    </source>
</evidence>
<protein>
    <submittedName>
        <fullName evidence="2">Gfo/Idh/MocA family oxidoreductase</fullName>
    </submittedName>
</protein>